<organism evidence="2 3">
    <name type="scientific">Devosia subaequoris</name>
    <dbReference type="NCBI Taxonomy" id="395930"/>
    <lineage>
        <taxon>Bacteria</taxon>
        <taxon>Pseudomonadati</taxon>
        <taxon>Pseudomonadota</taxon>
        <taxon>Alphaproteobacteria</taxon>
        <taxon>Hyphomicrobiales</taxon>
        <taxon>Devosiaceae</taxon>
        <taxon>Devosia</taxon>
    </lineage>
</organism>
<sequence length="279" mass="30705">MNKLATAATALIAFAVMIPVATHAQDEENQVLNDAMAFAMHDAAFTIYHEVGHMLVGELGIPVLGKEEDAVDTLATLWLLNDEDQDYAFNALIDASDGWYFNAVNSTGSGVDEFSYYDEHSLDIQRAYAMVCLMVGKDPDNFGETADNYELAAEQQENCSYTYEQAAVSWGTLLSQFELNGDVSAPIEVIYDEAGDYEDFAVALQEEGLLERAAEEITNVYALPQPVTFRATQCGEANAYYDPSASEVTYCYELAAEMFNLYVYDIAGWGDTGEDTGQE</sequence>
<accession>A0A7W6IJU3</accession>
<reference evidence="2 3" key="1">
    <citation type="submission" date="2020-08" db="EMBL/GenBank/DDBJ databases">
        <title>Genomic Encyclopedia of Type Strains, Phase IV (KMG-IV): sequencing the most valuable type-strain genomes for metagenomic binning, comparative biology and taxonomic classification.</title>
        <authorList>
            <person name="Goeker M."/>
        </authorList>
    </citation>
    <scope>NUCLEOTIDE SEQUENCE [LARGE SCALE GENOMIC DNA]</scope>
    <source>
        <strain evidence="2 3">DSM 23447</strain>
    </source>
</reference>
<dbReference type="RefSeq" id="WP_183309634.1">
    <property type="nucleotide sequence ID" value="NZ_JACIEW010000001.1"/>
</dbReference>
<keyword evidence="3" id="KW-1185">Reference proteome</keyword>
<protein>
    <recommendedName>
        <fullName evidence="4">Metallopeptidase</fullName>
    </recommendedName>
</protein>
<dbReference type="Proteomes" id="UP000547011">
    <property type="component" value="Unassembled WGS sequence"/>
</dbReference>
<feature type="signal peptide" evidence="1">
    <location>
        <begin position="1"/>
        <end position="24"/>
    </location>
</feature>
<name>A0A7W6IJU3_9HYPH</name>
<feature type="chain" id="PRO_5030635762" description="Metallopeptidase" evidence="1">
    <location>
        <begin position="25"/>
        <end position="279"/>
    </location>
</feature>
<dbReference type="AlphaFoldDB" id="A0A7W6IJU3"/>
<evidence type="ECO:0000313" key="2">
    <source>
        <dbReference type="EMBL" id="MBB4050870.1"/>
    </source>
</evidence>
<evidence type="ECO:0000313" key="3">
    <source>
        <dbReference type="Proteomes" id="UP000547011"/>
    </source>
</evidence>
<dbReference type="EMBL" id="JACIEW010000001">
    <property type="protein sequence ID" value="MBB4050870.1"/>
    <property type="molecule type" value="Genomic_DNA"/>
</dbReference>
<dbReference type="InterPro" id="IPR025644">
    <property type="entry name" value="DUF4344"/>
</dbReference>
<proteinExistence type="predicted"/>
<evidence type="ECO:0008006" key="4">
    <source>
        <dbReference type="Google" id="ProtNLM"/>
    </source>
</evidence>
<keyword evidence="1" id="KW-0732">Signal</keyword>
<comment type="caution">
    <text evidence="2">The sequence shown here is derived from an EMBL/GenBank/DDBJ whole genome shotgun (WGS) entry which is preliminary data.</text>
</comment>
<evidence type="ECO:0000256" key="1">
    <source>
        <dbReference type="SAM" id="SignalP"/>
    </source>
</evidence>
<dbReference type="Pfam" id="PF14247">
    <property type="entry name" value="DUF4344"/>
    <property type="match status" value="2"/>
</dbReference>
<gene>
    <name evidence="2" type="ORF">GGR20_000488</name>
</gene>